<keyword evidence="3" id="KW-0813">Transport</keyword>
<feature type="transmembrane region" description="Helical" evidence="8">
    <location>
        <begin position="72"/>
        <end position="94"/>
    </location>
</feature>
<dbReference type="GO" id="GO:0005886">
    <property type="term" value="C:plasma membrane"/>
    <property type="evidence" value="ECO:0007669"/>
    <property type="project" value="UniProtKB-SubCell"/>
</dbReference>
<keyword evidence="5 8" id="KW-0812">Transmembrane</keyword>
<dbReference type="EMBL" id="QKUF01000022">
    <property type="protein sequence ID" value="PZW24238.1"/>
    <property type="molecule type" value="Genomic_DNA"/>
</dbReference>
<dbReference type="Proteomes" id="UP000248806">
    <property type="component" value="Unassembled WGS sequence"/>
</dbReference>
<comment type="similarity">
    <text evidence="2 8">Belongs to the 4-toluene sulfonate uptake permease (TSUP) (TC 2.A.102) family.</text>
</comment>
<keyword evidence="10" id="KW-1185">Reference proteome</keyword>
<feature type="transmembrane region" description="Helical" evidence="8">
    <location>
        <begin position="243"/>
        <end position="261"/>
    </location>
</feature>
<evidence type="ECO:0000256" key="5">
    <source>
        <dbReference type="ARBA" id="ARBA00022692"/>
    </source>
</evidence>
<keyword evidence="6 8" id="KW-1133">Transmembrane helix</keyword>
<feature type="transmembrane region" description="Helical" evidence="8">
    <location>
        <begin position="42"/>
        <end position="60"/>
    </location>
</feature>
<evidence type="ECO:0000313" key="9">
    <source>
        <dbReference type="EMBL" id="PZW24238.1"/>
    </source>
</evidence>
<evidence type="ECO:0000256" key="2">
    <source>
        <dbReference type="ARBA" id="ARBA00009142"/>
    </source>
</evidence>
<evidence type="ECO:0000256" key="8">
    <source>
        <dbReference type="RuleBase" id="RU363041"/>
    </source>
</evidence>
<name>A0A326U157_THEHA</name>
<dbReference type="Pfam" id="PF01925">
    <property type="entry name" value="TauE"/>
    <property type="match status" value="1"/>
</dbReference>
<evidence type="ECO:0000256" key="1">
    <source>
        <dbReference type="ARBA" id="ARBA00004651"/>
    </source>
</evidence>
<evidence type="ECO:0000256" key="7">
    <source>
        <dbReference type="ARBA" id="ARBA00023136"/>
    </source>
</evidence>
<organism evidence="9 10">
    <name type="scientific">Thermosporothrix hazakensis</name>
    <dbReference type="NCBI Taxonomy" id="644383"/>
    <lineage>
        <taxon>Bacteria</taxon>
        <taxon>Bacillati</taxon>
        <taxon>Chloroflexota</taxon>
        <taxon>Ktedonobacteria</taxon>
        <taxon>Ktedonobacterales</taxon>
        <taxon>Thermosporotrichaceae</taxon>
        <taxon>Thermosporothrix</taxon>
    </lineage>
</organism>
<protein>
    <recommendedName>
        <fullName evidence="8">Probable membrane transporter protein</fullName>
    </recommendedName>
</protein>
<accession>A0A326U157</accession>
<gene>
    <name evidence="9" type="ORF">EI42_04686</name>
</gene>
<sequence length="266" mass="28162">MTFLDALVLFLAAVMGGTLNAVAGGGSFFCFPALIFTGIPPIQANATNTVALWPASIASASAYRHELKKQSLVALLLLPGSSLIGGILGAQLLLGTSQATFTQLVPYLLLLATLLFAVSPPLTRLLRKRREETQTESTGIQKHGIAALVLVAFAQLLISIYGGFFGGGIGIMMLATLSLMGMDNIHEMNGIKTVLTIIINGAAVVLFILRGAVVWPQALLMILGSIIGGYAGAYYARKIDPKYVRIFVICIGLGLSAYFFIRQLSA</sequence>
<dbReference type="RefSeq" id="WP_111324996.1">
    <property type="nucleotide sequence ID" value="NZ_BIFX01000001.1"/>
</dbReference>
<reference evidence="9 10" key="1">
    <citation type="submission" date="2018-06" db="EMBL/GenBank/DDBJ databases">
        <title>Genomic Encyclopedia of Archaeal and Bacterial Type Strains, Phase II (KMG-II): from individual species to whole genera.</title>
        <authorList>
            <person name="Goeker M."/>
        </authorList>
    </citation>
    <scope>NUCLEOTIDE SEQUENCE [LARGE SCALE GENOMIC DNA]</scope>
    <source>
        <strain evidence="9 10">ATCC BAA-1881</strain>
    </source>
</reference>
<evidence type="ECO:0000256" key="4">
    <source>
        <dbReference type="ARBA" id="ARBA00022475"/>
    </source>
</evidence>
<dbReference type="InterPro" id="IPR002781">
    <property type="entry name" value="TM_pro_TauE-like"/>
</dbReference>
<keyword evidence="4 8" id="KW-1003">Cell membrane</keyword>
<dbReference type="OrthoDB" id="9807082at2"/>
<comment type="subcellular location">
    <subcellularLocation>
        <location evidence="1 8">Cell membrane</location>
        <topology evidence="1 8">Multi-pass membrane protein</topology>
    </subcellularLocation>
</comment>
<feature type="transmembrane region" description="Helical" evidence="8">
    <location>
        <begin position="164"/>
        <end position="182"/>
    </location>
</feature>
<feature type="transmembrane region" description="Helical" evidence="8">
    <location>
        <begin position="218"/>
        <end position="236"/>
    </location>
</feature>
<proteinExistence type="inferred from homology"/>
<evidence type="ECO:0000313" key="10">
    <source>
        <dbReference type="Proteomes" id="UP000248806"/>
    </source>
</evidence>
<keyword evidence="7 8" id="KW-0472">Membrane</keyword>
<dbReference type="PANTHER" id="PTHR30269:SF0">
    <property type="entry name" value="MEMBRANE TRANSPORTER PROTEIN YFCA-RELATED"/>
    <property type="match status" value="1"/>
</dbReference>
<dbReference type="InterPro" id="IPR052017">
    <property type="entry name" value="TSUP"/>
</dbReference>
<dbReference type="AlphaFoldDB" id="A0A326U157"/>
<dbReference type="PANTHER" id="PTHR30269">
    <property type="entry name" value="TRANSMEMBRANE PROTEIN YFCA"/>
    <property type="match status" value="1"/>
</dbReference>
<comment type="caution">
    <text evidence="9">The sequence shown here is derived from an EMBL/GenBank/DDBJ whole genome shotgun (WGS) entry which is preliminary data.</text>
</comment>
<evidence type="ECO:0000256" key="6">
    <source>
        <dbReference type="ARBA" id="ARBA00022989"/>
    </source>
</evidence>
<evidence type="ECO:0000256" key="3">
    <source>
        <dbReference type="ARBA" id="ARBA00022448"/>
    </source>
</evidence>
<feature type="transmembrane region" description="Helical" evidence="8">
    <location>
        <begin position="194"/>
        <end position="212"/>
    </location>
</feature>
<feature type="transmembrane region" description="Helical" evidence="8">
    <location>
        <begin position="100"/>
        <end position="119"/>
    </location>
</feature>